<proteinExistence type="predicted"/>
<dbReference type="Proteomes" id="UP000000673">
    <property type="component" value="Unassembled WGS sequence"/>
</dbReference>
<accession>W5J357</accession>
<reference evidence="1" key="3">
    <citation type="journal article" date="2013" name="Nucleic Acids Res.">
        <title>The genome of Anopheles darlingi, the main neotropical malaria vector.</title>
        <authorList>
            <person name="Marinotti O."/>
            <person name="Cerqueira G.C."/>
            <person name="de Almeida L.G."/>
            <person name="Ferro M.I."/>
            <person name="Loreto E.L."/>
            <person name="Zaha A."/>
            <person name="Teixeira S.M."/>
            <person name="Wespiser A.R."/>
            <person name="Almeida E Silva A."/>
            <person name="Schlindwein A.D."/>
            <person name="Pacheco A.C."/>
            <person name="Silva A.L."/>
            <person name="Graveley B.R."/>
            <person name="Walenz B.P."/>
            <person name="Lima Bde A."/>
            <person name="Ribeiro C.A."/>
            <person name="Nunes-Silva C.G."/>
            <person name="de Carvalho C.R."/>
            <person name="Soares C.M."/>
            <person name="de Menezes C.B."/>
            <person name="Matiolli C."/>
            <person name="Caffrey D."/>
            <person name="Araujo D.A."/>
            <person name="de Oliveira D.M."/>
            <person name="Golenbock D."/>
            <person name="Grisard E.C."/>
            <person name="Fantinatti-Garboggini F."/>
            <person name="de Carvalho F.M."/>
            <person name="Barcellos F.G."/>
            <person name="Prosdocimi F."/>
            <person name="May G."/>
            <person name="Azevedo Junior G.M."/>
            <person name="Guimaraes G.M."/>
            <person name="Goldman G.H."/>
            <person name="Padilha I.Q."/>
            <person name="Batista Jda S."/>
            <person name="Ferro J.A."/>
            <person name="Ribeiro J.M."/>
            <person name="Fietto J.L."/>
            <person name="Dabbas K.M."/>
            <person name="Cerdeira L."/>
            <person name="Agnez-Lima L.F."/>
            <person name="Brocchi M."/>
            <person name="de Carvalho M.O."/>
            <person name="Teixeira Mde M."/>
            <person name="Diniz Maia Mde M."/>
            <person name="Goldman M.H."/>
            <person name="Cruz Schneider M.P."/>
            <person name="Felipe M.S."/>
            <person name="Hungria M."/>
            <person name="Nicolas M.F."/>
            <person name="Pereira M."/>
            <person name="Montes M.A."/>
            <person name="Cantao M.E."/>
            <person name="Vincentz M."/>
            <person name="Rafael M.S."/>
            <person name="Silverman N."/>
            <person name="Stoco P.H."/>
            <person name="Souza R.C."/>
            <person name="Vicentini R."/>
            <person name="Gazzinelli R.T."/>
            <person name="Neves Rde O."/>
            <person name="Silva R."/>
            <person name="Astolfi-Filho S."/>
            <person name="Maciel T.E."/>
            <person name="Urmenyi T.P."/>
            <person name="Tadei W.P."/>
            <person name="Camargo E.P."/>
            <person name="de Vasconcelos A.T."/>
        </authorList>
    </citation>
    <scope>NUCLEOTIDE SEQUENCE</scope>
</reference>
<sequence length="103" mass="11786">MNNYIYDHVKYDAVLFADGSKLNRCDHHRFVISNNQRLDNARTGQAPLITLLYHVRTLSGRPSSFLDASSDFLLLHSRVKLQSKRTGKLSRVGESRPKQCNVQ</sequence>
<dbReference type="EnsemblMetazoa" id="ADAC010662-RA">
    <property type="protein sequence ID" value="ADAC010662-PA"/>
    <property type="gene ID" value="ADAC010662"/>
</dbReference>
<keyword evidence="3" id="KW-1185">Reference proteome</keyword>
<reference evidence="1" key="2">
    <citation type="submission" date="2010-05" db="EMBL/GenBank/DDBJ databases">
        <authorList>
            <person name="Almeida L.G."/>
            <person name="Nicolas M.F."/>
            <person name="Souza R.C."/>
            <person name="Vasconcelos A.T.R."/>
        </authorList>
    </citation>
    <scope>NUCLEOTIDE SEQUENCE</scope>
</reference>
<dbReference type="AlphaFoldDB" id="W5J357"/>
<dbReference type="VEuPathDB" id="VectorBase:ADAC010662"/>
<protein>
    <submittedName>
        <fullName evidence="1 2">Uncharacterized protein</fullName>
    </submittedName>
</protein>
<name>W5J357_ANODA</name>
<reference evidence="2" key="4">
    <citation type="submission" date="2015-06" db="UniProtKB">
        <authorList>
            <consortium name="EnsemblMetazoa"/>
        </authorList>
    </citation>
    <scope>IDENTIFICATION</scope>
</reference>
<evidence type="ECO:0000313" key="1">
    <source>
        <dbReference type="EMBL" id="ETN57758.1"/>
    </source>
</evidence>
<dbReference type="EMBL" id="ADMH02002214">
    <property type="protein sequence ID" value="ETN57758.1"/>
    <property type="molecule type" value="Genomic_DNA"/>
</dbReference>
<dbReference type="HOGENOM" id="CLU_2265947_0_0_1"/>
<evidence type="ECO:0000313" key="3">
    <source>
        <dbReference type="Proteomes" id="UP000000673"/>
    </source>
</evidence>
<organism evidence="1">
    <name type="scientific">Anopheles darlingi</name>
    <name type="common">Mosquito</name>
    <dbReference type="NCBI Taxonomy" id="43151"/>
    <lineage>
        <taxon>Eukaryota</taxon>
        <taxon>Metazoa</taxon>
        <taxon>Ecdysozoa</taxon>
        <taxon>Arthropoda</taxon>
        <taxon>Hexapoda</taxon>
        <taxon>Insecta</taxon>
        <taxon>Pterygota</taxon>
        <taxon>Neoptera</taxon>
        <taxon>Endopterygota</taxon>
        <taxon>Diptera</taxon>
        <taxon>Nematocera</taxon>
        <taxon>Culicoidea</taxon>
        <taxon>Culicidae</taxon>
        <taxon>Anophelinae</taxon>
        <taxon>Anopheles</taxon>
    </lineage>
</organism>
<gene>
    <name evidence="1" type="ORF">AND_010662</name>
</gene>
<evidence type="ECO:0000313" key="2">
    <source>
        <dbReference type="EnsemblMetazoa" id="ADAC010662-PA"/>
    </source>
</evidence>
<reference evidence="1 3" key="1">
    <citation type="journal article" date="2010" name="BMC Genomics">
        <title>Combination of measures distinguishes pre-miRNAs from other stem-loops in the genome of the newly sequenced Anopheles darlingi.</title>
        <authorList>
            <person name="Mendes N.D."/>
            <person name="Freitas A.T."/>
            <person name="Vasconcelos A.T."/>
            <person name="Sagot M.F."/>
        </authorList>
    </citation>
    <scope>NUCLEOTIDE SEQUENCE</scope>
</reference>